<dbReference type="Gene3D" id="2.10.260.10">
    <property type="match status" value="1"/>
</dbReference>
<name>A0A2H0X996_UNCKA</name>
<dbReference type="InterPro" id="IPR037914">
    <property type="entry name" value="SpoVT-AbrB_sf"/>
</dbReference>
<organism evidence="1 2">
    <name type="scientific">candidate division WWE3 bacterium CG08_land_8_20_14_0_20_41_15</name>
    <dbReference type="NCBI Taxonomy" id="1975086"/>
    <lineage>
        <taxon>Bacteria</taxon>
        <taxon>Katanobacteria</taxon>
    </lineage>
</organism>
<dbReference type="AlphaFoldDB" id="A0A2H0X996"/>
<dbReference type="SUPFAM" id="SSF89447">
    <property type="entry name" value="AbrB/MazE/MraZ-like"/>
    <property type="match status" value="1"/>
</dbReference>
<reference evidence="2" key="1">
    <citation type="submission" date="2017-09" db="EMBL/GenBank/DDBJ databases">
        <title>Depth-based differentiation of microbial function through sediment-hosted aquifers and enrichment of novel symbionts in the deep terrestrial subsurface.</title>
        <authorList>
            <person name="Probst A.J."/>
            <person name="Ladd B."/>
            <person name="Jarett J.K."/>
            <person name="Geller-Mcgrath D.E."/>
            <person name="Sieber C.M.K."/>
            <person name="Emerson J.B."/>
            <person name="Anantharaman K."/>
            <person name="Thomas B.C."/>
            <person name="Malmstrom R."/>
            <person name="Stieglmeier M."/>
            <person name="Klingl A."/>
            <person name="Woyke T."/>
            <person name="Ryan C.M."/>
            <person name="Banfield J.F."/>
        </authorList>
    </citation>
    <scope>NUCLEOTIDE SEQUENCE [LARGE SCALE GENOMIC DNA]</scope>
</reference>
<evidence type="ECO:0000313" key="1">
    <source>
        <dbReference type="EMBL" id="PIS21513.1"/>
    </source>
</evidence>
<evidence type="ECO:0008006" key="3">
    <source>
        <dbReference type="Google" id="ProtNLM"/>
    </source>
</evidence>
<dbReference type="Proteomes" id="UP000231098">
    <property type="component" value="Unassembled WGS sequence"/>
</dbReference>
<comment type="caution">
    <text evidence="1">The sequence shown here is derived from an EMBL/GenBank/DDBJ whole genome shotgun (WGS) entry which is preliminary data.</text>
</comment>
<protein>
    <recommendedName>
        <fullName evidence="3">SpoVT-AbrB domain-containing protein</fullName>
    </recommendedName>
</protein>
<evidence type="ECO:0000313" key="2">
    <source>
        <dbReference type="Proteomes" id="UP000231098"/>
    </source>
</evidence>
<accession>A0A2H0X996</accession>
<dbReference type="EMBL" id="PEYV01000039">
    <property type="protein sequence ID" value="PIS21513.1"/>
    <property type="molecule type" value="Genomic_DNA"/>
</dbReference>
<gene>
    <name evidence="1" type="ORF">COT51_02380</name>
</gene>
<proteinExistence type="predicted"/>
<sequence>MEQKIIRTGNSAAVTIPSEFFKGMSLRVGDTAKAKTDYQKARITYTFPGARQMVLVQQTRNSNDEASKKS</sequence>